<dbReference type="CDD" id="cd07812">
    <property type="entry name" value="SRPBCC"/>
    <property type="match status" value="1"/>
</dbReference>
<dbReference type="InterPro" id="IPR023393">
    <property type="entry name" value="START-like_dom_sf"/>
</dbReference>
<evidence type="ECO:0000313" key="1">
    <source>
        <dbReference type="EMBL" id="CDQ44773.1"/>
    </source>
</evidence>
<dbReference type="InterPro" id="IPR019587">
    <property type="entry name" value="Polyketide_cyclase/dehydratase"/>
</dbReference>
<name>A0AAV2WLJ5_MYCNE</name>
<dbReference type="SUPFAM" id="SSF55961">
    <property type="entry name" value="Bet v1-like"/>
    <property type="match status" value="1"/>
</dbReference>
<dbReference type="RefSeq" id="WP_030136669.1">
    <property type="nucleotide sequence ID" value="NZ_CP074376.1"/>
</dbReference>
<dbReference type="Pfam" id="PF10604">
    <property type="entry name" value="Polyketide_cyc2"/>
    <property type="match status" value="1"/>
</dbReference>
<dbReference type="Gene3D" id="3.30.530.20">
    <property type="match status" value="1"/>
</dbReference>
<dbReference type="AlphaFoldDB" id="A0AAV2WLJ5"/>
<accession>A0AAV2WLJ5</accession>
<sequence>MSTVLRKGDRVAGRTAVHASARHVYDIVSDIRRIPEWSPECIRAEWTAPQQFRGTNRRRFGRWSTTVRIIADDPGREFGFAVQMGGADFTTWIYRMVPTPHGCELSEEMTMCVDLPMVALLFERIALRVKDRRTDLQGNIDQSLRTIRRIAETSAQPNDVVLP</sequence>
<dbReference type="Proteomes" id="UP000028864">
    <property type="component" value="Unassembled WGS sequence"/>
</dbReference>
<reference evidence="1" key="1">
    <citation type="submission" date="2014-05" db="EMBL/GenBank/DDBJ databases">
        <authorList>
            <person name="Urmite Genomes"/>
        </authorList>
    </citation>
    <scope>NUCLEOTIDE SEQUENCE</scope>
    <source>
        <strain evidence="1">DSM 44074</strain>
    </source>
</reference>
<reference evidence="1" key="2">
    <citation type="submission" date="2015-09" db="EMBL/GenBank/DDBJ databases">
        <title>Draft genome sequence of Mycobacterium neoaurum DSM 44074.</title>
        <authorList>
            <person name="Croce O."/>
            <person name="Robert C."/>
            <person name="Raoult D."/>
            <person name="Drancourt M."/>
        </authorList>
    </citation>
    <scope>NUCLEOTIDE SEQUENCE</scope>
    <source>
        <strain evidence="1">DSM 44074</strain>
    </source>
</reference>
<proteinExistence type="predicted"/>
<protein>
    <submittedName>
        <fullName evidence="1">Cyclase/dehydrase</fullName>
    </submittedName>
</protein>
<dbReference type="EMBL" id="LK021338">
    <property type="protein sequence ID" value="CDQ44773.1"/>
    <property type="molecule type" value="Genomic_DNA"/>
</dbReference>
<gene>
    <name evidence="1" type="ORF">BN1047_02653</name>
</gene>
<organism evidence="1 2">
    <name type="scientific">Mycolicibacterium neoaurum</name>
    <name type="common">Mycobacterium neoaurum</name>
    <dbReference type="NCBI Taxonomy" id="1795"/>
    <lineage>
        <taxon>Bacteria</taxon>
        <taxon>Bacillati</taxon>
        <taxon>Actinomycetota</taxon>
        <taxon>Actinomycetes</taxon>
        <taxon>Mycobacteriales</taxon>
        <taxon>Mycobacteriaceae</taxon>
        <taxon>Mycolicibacterium</taxon>
    </lineage>
</organism>
<evidence type="ECO:0000313" key="2">
    <source>
        <dbReference type="Proteomes" id="UP000028864"/>
    </source>
</evidence>